<dbReference type="Proteomes" id="UP001060085">
    <property type="component" value="Linkage Group LG01"/>
</dbReference>
<name>A0ACC0C908_CATRO</name>
<evidence type="ECO:0000313" key="2">
    <source>
        <dbReference type="Proteomes" id="UP001060085"/>
    </source>
</evidence>
<organism evidence="1 2">
    <name type="scientific">Catharanthus roseus</name>
    <name type="common">Madagascar periwinkle</name>
    <name type="synonym">Vinca rosea</name>
    <dbReference type="NCBI Taxonomy" id="4058"/>
    <lineage>
        <taxon>Eukaryota</taxon>
        <taxon>Viridiplantae</taxon>
        <taxon>Streptophyta</taxon>
        <taxon>Embryophyta</taxon>
        <taxon>Tracheophyta</taxon>
        <taxon>Spermatophyta</taxon>
        <taxon>Magnoliopsida</taxon>
        <taxon>eudicotyledons</taxon>
        <taxon>Gunneridae</taxon>
        <taxon>Pentapetalae</taxon>
        <taxon>asterids</taxon>
        <taxon>lamiids</taxon>
        <taxon>Gentianales</taxon>
        <taxon>Apocynaceae</taxon>
        <taxon>Rauvolfioideae</taxon>
        <taxon>Vinceae</taxon>
        <taxon>Catharanthinae</taxon>
        <taxon>Catharanthus</taxon>
    </lineage>
</organism>
<gene>
    <name evidence="1" type="ORF">M9H77_02478</name>
</gene>
<protein>
    <submittedName>
        <fullName evidence="1">Uncharacterized protein</fullName>
    </submittedName>
</protein>
<keyword evidence="2" id="KW-1185">Reference proteome</keyword>
<proteinExistence type="predicted"/>
<dbReference type="EMBL" id="CM044701">
    <property type="protein sequence ID" value="KAI5681251.1"/>
    <property type="molecule type" value="Genomic_DNA"/>
</dbReference>
<evidence type="ECO:0000313" key="1">
    <source>
        <dbReference type="EMBL" id="KAI5681251.1"/>
    </source>
</evidence>
<comment type="caution">
    <text evidence="1">The sequence shown here is derived from an EMBL/GenBank/DDBJ whole genome shotgun (WGS) entry which is preliminary data.</text>
</comment>
<accession>A0ACC0C908</accession>
<reference evidence="2" key="1">
    <citation type="journal article" date="2023" name="Nat. Plants">
        <title>Single-cell RNA sequencing provides a high-resolution roadmap for understanding the multicellular compartmentation of specialized metabolism.</title>
        <authorList>
            <person name="Sun S."/>
            <person name="Shen X."/>
            <person name="Li Y."/>
            <person name="Li Y."/>
            <person name="Wang S."/>
            <person name="Li R."/>
            <person name="Zhang H."/>
            <person name="Shen G."/>
            <person name="Guo B."/>
            <person name="Wei J."/>
            <person name="Xu J."/>
            <person name="St-Pierre B."/>
            <person name="Chen S."/>
            <person name="Sun C."/>
        </authorList>
    </citation>
    <scope>NUCLEOTIDE SEQUENCE [LARGE SCALE GENOMIC DNA]</scope>
</reference>
<sequence>MDTIHPVRVVLFWDSKHARDEYDPYFTEAAKKTWTFTRMTFSQVQHTHVSTDEDHLNIRQYVTAITEMVSDKPSMLYPDVEEDDEDDDNADEDYDVSNKSDDEHKPNDEEHDINTSVNPLSSTTMNQWQSNIGSGEQIDDVIESDTIRLLYWKDAMTDP</sequence>